<feature type="compositionally biased region" description="Basic and acidic residues" evidence="1">
    <location>
        <begin position="489"/>
        <end position="511"/>
    </location>
</feature>
<proteinExistence type="predicted"/>
<feature type="transmembrane region" description="Helical" evidence="2">
    <location>
        <begin position="29"/>
        <end position="53"/>
    </location>
</feature>
<dbReference type="AlphaFoldDB" id="A0A9J7DY59"/>
<keyword evidence="2" id="KW-1133">Transmembrane helix</keyword>
<keyword evidence="3" id="KW-1185">Reference proteome</keyword>
<evidence type="ECO:0000256" key="2">
    <source>
        <dbReference type="SAM" id="Phobius"/>
    </source>
</evidence>
<gene>
    <name evidence="4" type="primary">LOC111350501</name>
</gene>
<keyword evidence="2" id="KW-0812">Transmembrane</keyword>
<reference evidence="4" key="1">
    <citation type="submission" date="2025-08" db="UniProtKB">
        <authorList>
            <consortium name="RefSeq"/>
        </authorList>
    </citation>
    <scope>IDENTIFICATION</scope>
    <source>
        <strain evidence="4">Ishihara</strain>
        <tissue evidence="4">Whole body</tissue>
    </source>
</reference>
<dbReference type="KEGG" id="sliu:111350501"/>
<organism evidence="3 4">
    <name type="scientific">Spodoptera litura</name>
    <name type="common">Asian cotton leafworm</name>
    <dbReference type="NCBI Taxonomy" id="69820"/>
    <lineage>
        <taxon>Eukaryota</taxon>
        <taxon>Metazoa</taxon>
        <taxon>Ecdysozoa</taxon>
        <taxon>Arthropoda</taxon>
        <taxon>Hexapoda</taxon>
        <taxon>Insecta</taxon>
        <taxon>Pterygota</taxon>
        <taxon>Neoptera</taxon>
        <taxon>Endopterygota</taxon>
        <taxon>Lepidoptera</taxon>
        <taxon>Glossata</taxon>
        <taxon>Ditrysia</taxon>
        <taxon>Noctuoidea</taxon>
        <taxon>Noctuidae</taxon>
        <taxon>Amphipyrinae</taxon>
        <taxon>Spodoptera</taxon>
    </lineage>
</organism>
<accession>A0A9J7DY59</accession>
<feature type="region of interest" description="Disordered" evidence="1">
    <location>
        <begin position="489"/>
        <end position="572"/>
    </location>
</feature>
<feature type="transmembrane region" description="Helical" evidence="2">
    <location>
        <begin position="146"/>
        <end position="168"/>
    </location>
</feature>
<dbReference type="Proteomes" id="UP000301870">
    <property type="component" value="Chromosome 11"/>
</dbReference>
<feature type="transmembrane region" description="Helical" evidence="2">
    <location>
        <begin position="213"/>
        <end position="233"/>
    </location>
</feature>
<dbReference type="GeneID" id="111350501"/>
<dbReference type="OrthoDB" id="8115845at2759"/>
<feature type="region of interest" description="Disordered" evidence="1">
    <location>
        <begin position="446"/>
        <end position="466"/>
    </location>
</feature>
<keyword evidence="2" id="KW-0472">Membrane</keyword>
<feature type="compositionally biased region" description="Basic and acidic residues" evidence="1">
    <location>
        <begin position="554"/>
        <end position="572"/>
    </location>
</feature>
<name>A0A9J7DY59_SPOLT</name>
<dbReference type="RefSeq" id="XP_022817884.1">
    <property type="nucleotide sequence ID" value="XM_022962116.1"/>
</dbReference>
<sequence>MNRVPLYEEYRLIERSETEINGAWKGAHLLLFFLAFVFGSFCTFCFHMLMYLFDEKCVLFPKLLSLTSHKHNVIYEFIPSTKDLGDLPVDFLSTQWVEKSTCSLPTYVPLVSGIFGLVWTTMFLMCSTGSRTLTGLQRPWRVLPPVFVFSLAMGSLCVYSSAVTHYGLQELCLKLGEITGSPTCSYTINVATLTYERRIRGVYQATRLTILSAWLHTFCWLLSAVLALVRVLLVVDFQLVRVSVHLHGDIDTILEKHEVQIRTVSPETWFNDKEESPSDTKLPIKLAQLPLKSILRAEEGNTGTLPMKDSELIFITRDDLDHSEPSIIYDQLSRPPTTTTSEPVDTSTLTQQASALSAGTTVPEEKVSIFNWLYNLVSDLIFANTSSKNSKFPSSFYAIENESRTKEISRQFAQEEIFDTPEPEIKTTLQRLDSLMLKDIRMAKKTKKDQISFDEDTNPRPSTSKAPLEYASEMKGSFEDMQGILDNVDTSKTKQEDSPKEATSKDKDKKKSNLKTIAIQTDKRKEKKRPRVHIPETNFVQIKSDSDQQTSTSTDKKDVDKETQTKEKEKQD</sequence>
<feature type="transmembrane region" description="Helical" evidence="2">
    <location>
        <begin position="106"/>
        <end position="125"/>
    </location>
</feature>
<evidence type="ECO:0000313" key="3">
    <source>
        <dbReference type="Proteomes" id="UP000301870"/>
    </source>
</evidence>
<evidence type="ECO:0000256" key="1">
    <source>
        <dbReference type="SAM" id="MobiDB-lite"/>
    </source>
</evidence>
<protein>
    <submittedName>
        <fullName evidence="4">Uncharacterized protein LOC111350501</fullName>
    </submittedName>
</protein>
<evidence type="ECO:0000313" key="4">
    <source>
        <dbReference type="RefSeq" id="XP_022817884.1"/>
    </source>
</evidence>